<dbReference type="PRINTS" id="PR00882">
    <property type="entry name" value="RIBOSOMALL7A"/>
</dbReference>
<name>A0A146KCB2_9EUKA</name>
<dbReference type="InterPro" id="IPR018492">
    <property type="entry name" value="Ribosomal_eL8/Nhp2"/>
</dbReference>
<dbReference type="Pfam" id="PF01248">
    <property type="entry name" value="Ribosomal_L7Ae"/>
    <property type="match status" value="1"/>
</dbReference>
<dbReference type="InterPro" id="IPR001921">
    <property type="entry name" value="Ribosomal_eL8_euk"/>
</dbReference>
<keyword evidence="2 4" id="KW-0689">Ribosomal protein</keyword>
<accession>A0A146KCB2</accession>
<reference evidence="6" key="1">
    <citation type="submission" date="2015-07" db="EMBL/GenBank/DDBJ databases">
        <title>Adaptation to a free-living lifestyle via gene acquisitions in the diplomonad Trepomonas sp. PC1.</title>
        <authorList>
            <person name="Xu F."/>
            <person name="Jerlstrom-Hultqvist J."/>
            <person name="Kolisko M."/>
            <person name="Simpson A.G.B."/>
            <person name="Roger A.J."/>
            <person name="Svard S.G."/>
            <person name="Andersson J.O."/>
        </authorList>
    </citation>
    <scope>NUCLEOTIDE SEQUENCE</scope>
    <source>
        <strain evidence="6">PC1</strain>
    </source>
</reference>
<protein>
    <recommendedName>
        <fullName evidence="4">60S ribosomal protein L7a</fullName>
    </recommendedName>
</protein>
<dbReference type="InterPro" id="IPR004038">
    <property type="entry name" value="Ribosomal_eL8/eL30/eS12/Gad45"/>
</dbReference>
<dbReference type="GO" id="GO:0022625">
    <property type="term" value="C:cytosolic large ribosomal subunit"/>
    <property type="evidence" value="ECO:0007669"/>
    <property type="project" value="UniProtKB-UniRule"/>
</dbReference>
<dbReference type="Gene3D" id="3.30.1330.30">
    <property type="match status" value="1"/>
</dbReference>
<dbReference type="PANTHER" id="PTHR23105">
    <property type="entry name" value="RIBOSOMAL PROTEIN L7AE FAMILY MEMBER"/>
    <property type="match status" value="1"/>
</dbReference>
<dbReference type="SUPFAM" id="SSF55315">
    <property type="entry name" value="L30e-like"/>
    <property type="match status" value="1"/>
</dbReference>
<keyword evidence="3 4" id="KW-0687">Ribonucleoprotein</keyword>
<proteinExistence type="inferred from homology"/>
<comment type="similarity">
    <text evidence="1 4">Belongs to the eukaryotic ribosomal protein eL8 family.</text>
</comment>
<feature type="domain" description="Ribosomal protein eL8/eL30/eS12/Gadd45" evidence="5">
    <location>
        <begin position="87"/>
        <end position="165"/>
    </location>
</feature>
<organism evidence="6">
    <name type="scientific">Trepomonas sp. PC1</name>
    <dbReference type="NCBI Taxonomy" id="1076344"/>
    <lineage>
        <taxon>Eukaryota</taxon>
        <taxon>Metamonada</taxon>
        <taxon>Diplomonadida</taxon>
        <taxon>Hexamitidae</taxon>
        <taxon>Hexamitinae</taxon>
        <taxon>Trepomonas</taxon>
    </lineage>
</organism>
<evidence type="ECO:0000256" key="1">
    <source>
        <dbReference type="ARBA" id="ARBA00007337"/>
    </source>
</evidence>
<dbReference type="EMBL" id="GDID01002203">
    <property type="protein sequence ID" value="JAP94403.1"/>
    <property type="molecule type" value="Transcribed_RNA"/>
</dbReference>
<dbReference type="InterPro" id="IPR029064">
    <property type="entry name" value="Ribosomal_eL30-like_sf"/>
</dbReference>
<evidence type="ECO:0000313" key="6">
    <source>
        <dbReference type="EMBL" id="JAP94403.1"/>
    </source>
</evidence>
<dbReference type="AlphaFoldDB" id="A0A146KCB2"/>
<evidence type="ECO:0000256" key="4">
    <source>
        <dbReference type="RuleBase" id="RU367042"/>
    </source>
</evidence>
<comment type="function">
    <text evidence="4">Component of the ribosome.</text>
</comment>
<evidence type="ECO:0000256" key="2">
    <source>
        <dbReference type="ARBA" id="ARBA00022980"/>
    </source>
</evidence>
<dbReference type="GO" id="GO:0003723">
    <property type="term" value="F:RNA binding"/>
    <property type="evidence" value="ECO:0007669"/>
    <property type="project" value="UniProtKB-UniRule"/>
</dbReference>
<sequence>MEHPVRDLTRYVKYPRYIRVQRQKAMLQQRMKVPPTINFFYNPVNVNLNAELLNLAKKYEVETKDVRKQRLAKAAESKTEIKAPLCLTTGVNAVTTAIERKQAKLVLIANDVDPLELVLYLPALCHKMQVPFAVVRTKAALGNLVHVKTCSCVCFTEVRNEDSAALKAAVEKVNDSVNYTEFMKQYGGNTRSERSVAKQNKKLGKK</sequence>
<gene>
    <name evidence="6" type="ORF">TPC1_12958</name>
</gene>
<dbReference type="InterPro" id="IPR050257">
    <property type="entry name" value="eL8/uL1-like"/>
</dbReference>
<evidence type="ECO:0000259" key="5">
    <source>
        <dbReference type="Pfam" id="PF01248"/>
    </source>
</evidence>
<dbReference type="PRINTS" id="PR00881">
    <property type="entry name" value="L7ARS6FAMILY"/>
</dbReference>
<evidence type="ECO:0000256" key="3">
    <source>
        <dbReference type="ARBA" id="ARBA00023274"/>
    </source>
</evidence>